<gene>
    <name evidence="2" type="ORF">EJ08DRAFT_716255</name>
</gene>
<name>A0A9P4NRK3_9PEZI</name>
<dbReference type="Proteomes" id="UP000800235">
    <property type="component" value="Unassembled WGS sequence"/>
</dbReference>
<dbReference type="AlphaFoldDB" id="A0A9P4NRK3"/>
<protein>
    <submittedName>
        <fullName evidence="2">Uncharacterized protein</fullName>
    </submittedName>
</protein>
<evidence type="ECO:0000313" key="3">
    <source>
        <dbReference type="Proteomes" id="UP000800235"/>
    </source>
</evidence>
<evidence type="ECO:0000313" key="2">
    <source>
        <dbReference type="EMBL" id="KAF2430019.1"/>
    </source>
</evidence>
<organism evidence="2 3">
    <name type="scientific">Tothia fuscella</name>
    <dbReference type="NCBI Taxonomy" id="1048955"/>
    <lineage>
        <taxon>Eukaryota</taxon>
        <taxon>Fungi</taxon>
        <taxon>Dikarya</taxon>
        <taxon>Ascomycota</taxon>
        <taxon>Pezizomycotina</taxon>
        <taxon>Dothideomycetes</taxon>
        <taxon>Pleosporomycetidae</taxon>
        <taxon>Venturiales</taxon>
        <taxon>Cylindrosympodiaceae</taxon>
        <taxon>Tothia</taxon>
    </lineage>
</organism>
<sequence length="464" mass="49901">MVNHLPTPTFKTPALPGQATDNSSHLANQPLRFLPQPHPRASALVHIANSNPPLYVEIVGYITRNGGYIPLDQVDWTDIGRANRFNSGTGSSLTDNRVQPTVPHINSVPRVTQHRLGNGIPMSGHAMDPTHAVDIPDAAVRLNPTPTPSSRFNPTVPRSHHQEHPSNPTYSNHLPSTAHPQPANQPHLLNKYERVSRAPIARPAQLPRALPSPRSACQAYHIRQHHQVTRPSLAQHAPPLPASTQPAPSHAGLSGSTLRTTPAAEVRAINASMTSARYHRAGSDANRREAAATGTSRIQARSNAPSLLSGDVGPRDNGSRNVASGDASSRDTPSHDATAPDAATFNNDLDFDDAMSEAPSVGDRPKFDDASNDDAISNTSSEDAALCYELLAEAAREVDKRGGEAQTLRNSDRGDMRTIGRDTQMRTGLVGASHQEMDVNMDMSDDSDVEVRVGGRWVVSKPRS</sequence>
<feature type="compositionally biased region" description="Polar residues" evidence="1">
    <location>
        <begin position="165"/>
        <end position="184"/>
    </location>
</feature>
<dbReference type="EMBL" id="MU007042">
    <property type="protein sequence ID" value="KAF2430019.1"/>
    <property type="molecule type" value="Genomic_DNA"/>
</dbReference>
<evidence type="ECO:0000256" key="1">
    <source>
        <dbReference type="SAM" id="MobiDB-lite"/>
    </source>
</evidence>
<feature type="region of interest" description="Disordered" evidence="1">
    <location>
        <begin position="140"/>
        <end position="185"/>
    </location>
</feature>
<accession>A0A9P4NRK3</accession>
<feature type="compositionally biased region" description="Basic and acidic residues" evidence="1">
    <location>
        <begin position="281"/>
        <end position="290"/>
    </location>
</feature>
<feature type="compositionally biased region" description="Polar residues" evidence="1">
    <location>
        <begin position="293"/>
        <end position="306"/>
    </location>
</feature>
<keyword evidence="3" id="KW-1185">Reference proteome</keyword>
<proteinExistence type="predicted"/>
<feature type="region of interest" description="Disordered" evidence="1">
    <location>
        <begin position="275"/>
        <end position="375"/>
    </location>
</feature>
<comment type="caution">
    <text evidence="2">The sequence shown here is derived from an EMBL/GenBank/DDBJ whole genome shotgun (WGS) entry which is preliminary data.</text>
</comment>
<reference evidence="2" key="1">
    <citation type="journal article" date="2020" name="Stud. Mycol.">
        <title>101 Dothideomycetes genomes: a test case for predicting lifestyles and emergence of pathogens.</title>
        <authorList>
            <person name="Haridas S."/>
            <person name="Albert R."/>
            <person name="Binder M."/>
            <person name="Bloem J."/>
            <person name="Labutti K."/>
            <person name="Salamov A."/>
            <person name="Andreopoulos B."/>
            <person name="Baker S."/>
            <person name="Barry K."/>
            <person name="Bills G."/>
            <person name="Bluhm B."/>
            <person name="Cannon C."/>
            <person name="Castanera R."/>
            <person name="Culley D."/>
            <person name="Daum C."/>
            <person name="Ezra D."/>
            <person name="Gonzalez J."/>
            <person name="Henrissat B."/>
            <person name="Kuo A."/>
            <person name="Liang C."/>
            <person name="Lipzen A."/>
            <person name="Lutzoni F."/>
            <person name="Magnuson J."/>
            <person name="Mondo S."/>
            <person name="Nolan M."/>
            <person name="Ohm R."/>
            <person name="Pangilinan J."/>
            <person name="Park H.-J."/>
            <person name="Ramirez L."/>
            <person name="Alfaro M."/>
            <person name="Sun H."/>
            <person name="Tritt A."/>
            <person name="Yoshinaga Y."/>
            <person name="Zwiers L.-H."/>
            <person name="Turgeon B."/>
            <person name="Goodwin S."/>
            <person name="Spatafora J."/>
            <person name="Crous P."/>
            <person name="Grigoriev I."/>
        </authorList>
    </citation>
    <scope>NUCLEOTIDE SEQUENCE</scope>
    <source>
        <strain evidence="2">CBS 130266</strain>
    </source>
</reference>
<feature type="region of interest" description="Disordered" evidence="1">
    <location>
        <begin position="1"/>
        <end position="25"/>
    </location>
</feature>
<feature type="region of interest" description="Disordered" evidence="1">
    <location>
        <begin position="224"/>
        <end position="257"/>
    </location>
</feature>